<keyword evidence="1" id="KW-0812">Transmembrane</keyword>
<accession>A0ABX0FSK7</accession>
<keyword evidence="3" id="KW-1185">Reference proteome</keyword>
<proteinExistence type="predicted"/>
<feature type="transmembrane region" description="Helical" evidence="1">
    <location>
        <begin position="12"/>
        <end position="35"/>
    </location>
</feature>
<evidence type="ECO:0000313" key="3">
    <source>
        <dbReference type="Proteomes" id="UP000666369"/>
    </source>
</evidence>
<organism evidence="2 3">
    <name type="scientific">Duganella aceris</name>
    <dbReference type="NCBI Taxonomy" id="2703883"/>
    <lineage>
        <taxon>Bacteria</taxon>
        <taxon>Pseudomonadati</taxon>
        <taxon>Pseudomonadota</taxon>
        <taxon>Betaproteobacteria</taxon>
        <taxon>Burkholderiales</taxon>
        <taxon>Oxalobacteraceae</taxon>
        <taxon>Telluria group</taxon>
        <taxon>Duganella</taxon>
    </lineage>
</organism>
<dbReference type="Proteomes" id="UP000666369">
    <property type="component" value="Unassembled WGS sequence"/>
</dbReference>
<name>A0ABX0FSK7_9BURK</name>
<comment type="caution">
    <text evidence="2">The sequence shown here is derived from an EMBL/GenBank/DDBJ whole genome shotgun (WGS) entry which is preliminary data.</text>
</comment>
<sequence>MDHKNVTLNEIVRLFYSVIVFLVFASAGVALDLLSQQVSSLGVSEFTIHLVSFSAHFMLVLDVLLFSISLLFSAWEFLRGLAK</sequence>
<dbReference type="RefSeq" id="WP_166107787.1">
    <property type="nucleotide sequence ID" value="NZ_JAADJT010000014.1"/>
</dbReference>
<keyword evidence="1" id="KW-0472">Membrane</keyword>
<dbReference type="EMBL" id="JAADJT010000014">
    <property type="protein sequence ID" value="NGZ87654.1"/>
    <property type="molecule type" value="Genomic_DNA"/>
</dbReference>
<feature type="transmembrane region" description="Helical" evidence="1">
    <location>
        <begin position="55"/>
        <end position="78"/>
    </location>
</feature>
<evidence type="ECO:0000313" key="2">
    <source>
        <dbReference type="EMBL" id="NGZ87654.1"/>
    </source>
</evidence>
<protein>
    <submittedName>
        <fullName evidence="2">Uncharacterized protein</fullName>
    </submittedName>
</protein>
<gene>
    <name evidence="2" type="ORF">GW587_25770</name>
</gene>
<keyword evidence="1" id="KW-1133">Transmembrane helix</keyword>
<reference evidence="3" key="1">
    <citation type="submission" date="2023-07" db="EMBL/GenBank/DDBJ databases">
        <title>Duganella aceri sp. nov., isolated from tree sap.</title>
        <authorList>
            <person name="Kim I.S."/>
        </authorList>
    </citation>
    <scope>NUCLEOTIDE SEQUENCE [LARGE SCALE GENOMIC DNA]</scope>
    <source>
        <strain evidence="3">SAP-35</strain>
    </source>
</reference>
<evidence type="ECO:0000256" key="1">
    <source>
        <dbReference type="SAM" id="Phobius"/>
    </source>
</evidence>